<feature type="domain" description="IclR-ED" evidence="5">
    <location>
        <begin position="62"/>
        <end position="245"/>
    </location>
</feature>
<keyword evidence="1" id="KW-0805">Transcription regulation</keyword>
<evidence type="ECO:0000313" key="6">
    <source>
        <dbReference type="EMBL" id="GGL44533.1"/>
    </source>
</evidence>
<feature type="domain" description="HTH iclR-type" evidence="4">
    <location>
        <begin position="1"/>
        <end position="61"/>
    </location>
</feature>
<dbReference type="PROSITE" id="PS51078">
    <property type="entry name" value="ICLR_ED"/>
    <property type="match status" value="1"/>
</dbReference>
<evidence type="ECO:0000256" key="1">
    <source>
        <dbReference type="ARBA" id="ARBA00023015"/>
    </source>
</evidence>
<keyword evidence="3" id="KW-0804">Transcription</keyword>
<dbReference type="PROSITE" id="PS51077">
    <property type="entry name" value="HTH_ICLR"/>
    <property type="match status" value="1"/>
</dbReference>
<evidence type="ECO:0000259" key="5">
    <source>
        <dbReference type="PROSITE" id="PS51078"/>
    </source>
</evidence>
<proteinExistence type="predicted"/>
<dbReference type="InterPro" id="IPR050707">
    <property type="entry name" value="HTH_MetabolicPath_Reg"/>
</dbReference>
<organism evidence="6 7">
    <name type="scientific">Sporolactobacillus putidus</name>
    <dbReference type="NCBI Taxonomy" id="492735"/>
    <lineage>
        <taxon>Bacteria</taxon>
        <taxon>Bacillati</taxon>
        <taxon>Bacillota</taxon>
        <taxon>Bacilli</taxon>
        <taxon>Bacillales</taxon>
        <taxon>Sporolactobacillaceae</taxon>
        <taxon>Sporolactobacillus</taxon>
    </lineage>
</organism>
<keyword evidence="2" id="KW-0238">DNA-binding</keyword>
<dbReference type="Proteomes" id="UP000654670">
    <property type="component" value="Unassembled WGS sequence"/>
</dbReference>
<sequence length="253" mass="28718">MDRFVKLMNVISDCPSSGIGIAEISRRTLLSKGTTHRMLQDMLAYRLVMQNPETKKYLLGPKSMKWGSTFLKMQDPMGLLSKYCNDIGEKTKLYAFICRFQGDEIFCTYTHQPSEVRNSFFVHVGQRMPVHCSAGAKIILAYQSPDIIHQLLEKESLKRYTDFTITDQSEIYKEIQEARPKQIAFCEQELELGVTALSVPIFHKANQAVLSISLVGEHHNIESRKETLIQDLHAASLEASDHLMSMNSLSSVI</sequence>
<evidence type="ECO:0000313" key="7">
    <source>
        <dbReference type="Proteomes" id="UP000654670"/>
    </source>
</evidence>
<dbReference type="InterPro" id="IPR029016">
    <property type="entry name" value="GAF-like_dom_sf"/>
</dbReference>
<dbReference type="AlphaFoldDB" id="A0A917RYC5"/>
<dbReference type="InterPro" id="IPR014757">
    <property type="entry name" value="Tscrpt_reg_IclR_C"/>
</dbReference>
<dbReference type="PANTHER" id="PTHR30136">
    <property type="entry name" value="HELIX-TURN-HELIX TRANSCRIPTIONAL REGULATOR, ICLR FAMILY"/>
    <property type="match status" value="1"/>
</dbReference>
<evidence type="ECO:0000256" key="3">
    <source>
        <dbReference type="ARBA" id="ARBA00023163"/>
    </source>
</evidence>
<gene>
    <name evidence="6" type="ORF">GCM10007968_05730</name>
</gene>
<reference evidence="6" key="1">
    <citation type="journal article" date="2014" name="Int. J. Syst. Evol. Microbiol.">
        <title>Complete genome sequence of Corynebacterium casei LMG S-19264T (=DSM 44701T), isolated from a smear-ripened cheese.</title>
        <authorList>
            <consortium name="US DOE Joint Genome Institute (JGI-PGF)"/>
            <person name="Walter F."/>
            <person name="Albersmeier A."/>
            <person name="Kalinowski J."/>
            <person name="Ruckert C."/>
        </authorList>
    </citation>
    <scope>NUCLEOTIDE SEQUENCE</scope>
    <source>
        <strain evidence="6">JCM 15325</strain>
    </source>
</reference>
<protein>
    <recommendedName>
        <fullName evidence="8">IclR family transcriptional regulator</fullName>
    </recommendedName>
</protein>
<dbReference type="GO" id="GO:0045892">
    <property type="term" value="P:negative regulation of DNA-templated transcription"/>
    <property type="evidence" value="ECO:0007669"/>
    <property type="project" value="UniProtKB-ARBA"/>
</dbReference>
<dbReference type="Gene3D" id="3.30.450.40">
    <property type="match status" value="1"/>
</dbReference>
<dbReference type="GO" id="GO:0003700">
    <property type="term" value="F:DNA-binding transcription factor activity"/>
    <property type="evidence" value="ECO:0007669"/>
    <property type="project" value="TreeGrafter"/>
</dbReference>
<comment type="caution">
    <text evidence="6">The sequence shown here is derived from an EMBL/GenBank/DDBJ whole genome shotgun (WGS) entry which is preliminary data.</text>
</comment>
<accession>A0A917RYC5</accession>
<dbReference type="Gene3D" id="1.10.10.10">
    <property type="entry name" value="Winged helix-like DNA-binding domain superfamily/Winged helix DNA-binding domain"/>
    <property type="match status" value="1"/>
</dbReference>
<dbReference type="SUPFAM" id="SSF55781">
    <property type="entry name" value="GAF domain-like"/>
    <property type="match status" value="1"/>
</dbReference>
<reference evidence="6" key="2">
    <citation type="submission" date="2020-09" db="EMBL/GenBank/DDBJ databases">
        <authorList>
            <person name="Sun Q."/>
            <person name="Ohkuma M."/>
        </authorList>
    </citation>
    <scope>NUCLEOTIDE SEQUENCE</scope>
    <source>
        <strain evidence="6">JCM 15325</strain>
    </source>
</reference>
<dbReference type="Pfam" id="PF09339">
    <property type="entry name" value="HTH_IclR"/>
    <property type="match status" value="1"/>
</dbReference>
<dbReference type="EMBL" id="BMOK01000002">
    <property type="protein sequence ID" value="GGL44533.1"/>
    <property type="molecule type" value="Genomic_DNA"/>
</dbReference>
<evidence type="ECO:0000259" key="4">
    <source>
        <dbReference type="PROSITE" id="PS51077"/>
    </source>
</evidence>
<dbReference type="GO" id="GO:0003677">
    <property type="term" value="F:DNA binding"/>
    <property type="evidence" value="ECO:0007669"/>
    <property type="project" value="UniProtKB-KW"/>
</dbReference>
<dbReference type="SMART" id="SM00346">
    <property type="entry name" value="HTH_ICLR"/>
    <property type="match status" value="1"/>
</dbReference>
<dbReference type="PANTHER" id="PTHR30136:SF19">
    <property type="entry name" value="DNA-BINDING TRANSCRIPTIONAL REPRESSOR YIAJ"/>
    <property type="match status" value="1"/>
</dbReference>
<evidence type="ECO:0000256" key="2">
    <source>
        <dbReference type="ARBA" id="ARBA00023125"/>
    </source>
</evidence>
<dbReference type="Pfam" id="PF01614">
    <property type="entry name" value="IclR_C"/>
    <property type="match status" value="1"/>
</dbReference>
<dbReference type="InterPro" id="IPR005471">
    <property type="entry name" value="Tscrpt_reg_IclR_N"/>
</dbReference>
<evidence type="ECO:0008006" key="8">
    <source>
        <dbReference type="Google" id="ProtNLM"/>
    </source>
</evidence>
<dbReference type="SUPFAM" id="SSF46785">
    <property type="entry name" value="Winged helix' DNA-binding domain"/>
    <property type="match status" value="1"/>
</dbReference>
<keyword evidence="7" id="KW-1185">Reference proteome</keyword>
<dbReference type="InterPro" id="IPR036388">
    <property type="entry name" value="WH-like_DNA-bd_sf"/>
</dbReference>
<name>A0A917RYC5_9BACL</name>
<dbReference type="InterPro" id="IPR036390">
    <property type="entry name" value="WH_DNA-bd_sf"/>
</dbReference>